<dbReference type="InterPro" id="IPR003594">
    <property type="entry name" value="HATPase_dom"/>
</dbReference>
<dbReference type="Pfam" id="PF02518">
    <property type="entry name" value="HATPase_c"/>
    <property type="match status" value="1"/>
</dbReference>
<evidence type="ECO:0000313" key="6">
    <source>
        <dbReference type="Proteomes" id="UP000003692"/>
    </source>
</evidence>
<feature type="domain" description="Histidine kinase" evidence="4">
    <location>
        <begin position="780"/>
        <end position="991"/>
    </location>
</feature>
<comment type="caution">
    <text evidence="5">The sequence shown here is derived from an EMBL/GenBank/DDBJ whole genome shotgun (WGS) entry which is preliminary data.</text>
</comment>
<keyword evidence="2" id="KW-0175">Coiled coil</keyword>
<dbReference type="InterPro" id="IPR043836">
    <property type="entry name" value="DHp"/>
</dbReference>
<dbReference type="AlphaFoldDB" id="D4F458"/>
<feature type="coiled-coil region" evidence="2">
    <location>
        <begin position="670"/>
        <end position="697"/>
    </location>
</feature>
<dbReference type="Gene3D" id="3.30.565.10">
    <property type="entry name" value="Histidine kinase-like ATPase, C-terminal domain"/>
    <property type="match status" value="2"/>
</dbReference>
<organism evidence="5 6">
    <name type="scientific">Edwardsiella tarda ATCC 23685</name>
    <dbReference type="NCBI Taxonomy" id="500638"/>
    <lineage>
        <taxon>Bacteria</taxon>
        <taxon>Pseudomonadati</taxon>
        <taxon>Pseudomonadota</taxon>
        <taxon>Gammaproteobacteria</taxon>
        <taxon>Enterobacterales</taxon>
        <taxon>Hafniaceae</taxon>
        <taxon>Edwardsiella</taxon>
    </lineage>
</organism>
<dbReference type="GO" id="GO:0016301">
    <property type="term" value="F:kinase activity"/>
    <property type="evidence" value="ECO:0007669"/>
    <property type="project" value="UniProtKB-KW"/>
</dbReference>
<dbReference type="Proteomes" id="UP000003692">
    <property type="component" value="Unassembled WGS sequence"/>
</dbReference>
<protein>
    <submittedName>
        <fullName evidence="5">ATPase/histidine kinase/DNA gyrase B/HSP90 domain protein</fullName>
    </submittedName>
</protein>
<sequence>MYKMTQHVTFQTRARTIDHLGREQIADCPTAISELWKNAYDAYARQVSLHIFDGDMKISAIVDDGHGMNRNEFESKWLIVGTESKTNGFSIPENDRDGLPERPKQGQKGIGRLSSAALGPLLLLISKRKNSDYVAALIDWRLFENPFLFLNDVQIPVSEFNHKNDLSEVLPKLFDQMMGNIWGNSDDPARTKRIADAWNAFSKQENEDGLEVTTQEKIEQTLIQDVFKEKHFSKWDVWSGDSSHGTAMFIADVQYDIYIQLSDTELNQADDTEKSTRERFFQTLSNFTDPFSRNNDESVIDDFSYSVTGWINDVPRTIIGENREFDLRNLEDLEHIIEGKVDAEGYFKGRIRVFGEWIEEYSIKPKQVYKTRKDSAFGPFHLRIGSFEWNYNSSSLNDSQHAYFIEQSEKYGGLKVYRDGLRVMPYGRADSDYFSIEERRSKNAGRYFWSNRRMFGRIAITREDNPNLKDKAGREGFIENRASKLFREIVEKILLDSADKHFGRLAKERQSTIDDLREKKAQLKADEDRSKLLNKERTRIRTSIKRNMASLINLVTTLSEFKDNLAGRLSLDSIDDLQALKKTTDEFIEKIQGYSLSPIPTNLGRLEEDYRAYRKEELLCKEMVKDLSYVINKAIADSTQKSDYEKAHEVYRSKLASINNSITRYASRGKEMLVKQQVQLEELIKNCREQYKLVMEESLEDLNLGRISLPVVLEKLDHEQEKIEIENAQKLSPYVTALERINEQIDLEGLAIHSMNESVRYRDELARLHSLAQLGITVEIIGHELDGLDQELTYALKMIKDDQLTPTQEKNIDVALNCHNSLIDKLKFLSPLKLSGKKEIQKITGLAIEEYITGYFSKQLSTAGIKLSCTPEFRNISIMDLQSRIFPVFINIINNSIYWVQRREGNNKEILLSFQDNEIYISDDGPGVDVDDLGSLFTLFFTRKQKGGRGVGLYLCKQNLMAGGHSIRYEVRDTFKKLSGANFAIAFKGLIND</sequence>
<evidence type="ECO:0000313" key="5">
    <source>
        <dbReference type="EMBL" id="EFE23429.1"/>
    </source>
</evidence>
<keyword evidence="5" id="KW-0418">Kinase</keyword>
<feature type="compositionally biased region" description="Basic and acidic residues" evidence="3">
    <location>
        <begin position="93"/>
        <end position="104"/>
    </location>
</feature>
<feature type="coiled-coil region" evidence="2">
    <location>
        <begin position="506"/>
        <end position="536"/>
    </location>
</feature>
<dbReference type="InterPro" id="IPR036890">
    <property type="entry name" value="HATPase_C_sf"/>
</dbReference>
<dbReference type="PROSITE" id="PS50109">
    <property type="entry name" value="HIS_KIN"/>
    <property type="match status" value="1"/>
</dbReference>
<feature type="region of interest" description="Disordered" evidence="3">
    <location>
        <begin position="88"/>
        <end position="110"/>
    </location>
</feature>
<gene>
    <name evidence="5" type="ORF">EDWATA_01527</name>
</gene>
<accession>D4F458</accession>
<dbReference type="Pfam" id="PF13589">
    <property type="entry name" value="HATPase_c_3"/>
    <property type="match status" value="1"/>
</dbReference>
<dbReference type="SUPFAM" id="SSF55874">
    <property type="entry name" value="ATPase domain of HSP90 chaperone/DNA topoisomerase II/histidine kinase"/>
    <property type="match status" value="2"/>
</dbReference>
<evidence type="ECO:0000256" key="3">
    <source>
        <dbReference type="SAM" id="MobiDB-lite"/>
    </source>
</evidence>
<proteinExistence type="predicted"/>
<dbReference type="EMBL" id="ADGK01000087">
    <property type="protein sequence ID" value="EFE23429.1"/>
    <property type="molecule type" value="Genomic_DNA"/>
</dbReference>
<evidence type="ECO:0000259" key="4">
    <source>
        <dbReference type="PROSITE" id="PS50109"/>
    </source>
</evidence>
<dbReference type="SMART" id="SM00387">
    <property type="entry name" value="HATPase_c"/>
    <property type="match status" value="1"/>
</dbReference>
<keyword evidence="5" id="KW-0808">Transferase</keyword>
<dbReference type="Pfam" id="PF19191">
    <property type="entry name" value="HEF_HK"/>
    <property type="match status" value="1"/>
</dbReference>
<evidence type="ECO:0000256" key="1">
    <source>
        <dbReference type="ARBA" id="ARBA00022553"/>
    </source>
</evidence>
<keyword evidence="1" id="KW-0597">Phosphoprotein</keyword>
<reference evidence="5 6" key="1">
    <citation type="submission" date="2010-02" db="EMBL/GenBank/DDBJ databases">
        <authorList>
            <person name="Weinstock G."/>
            <person name="Sodergren E."/>
            <person name="Clifton S."/>
            <person name="Fulton L."/>
            <person name="Fulton B."/>
            <person name="Courtney L."/>
            <person name="Fronick C."/>
            <person name="Harrison M."/>
            <person name="Strong C."/>
            <person name="Farmer C."/>
            <person name="Delahaunty K."/>
            <person name="Markovic C."/>
            <person name="Hall O."/>
            <person name="Minx P."/>
            <person name="Tomlinson C."/>
            <person name="Mitreva M."/>
            <person name="Nelson J."/>
            <person name="Hou S."/>
            <person name="Wollam A."/>
            <person name="Pepin K.H."/>
            <person name="Johnson M."/>
            <person name="Bhonagiri V."/>
            <person name="Zhang X."/>
            <person name="Suruliraj S."/>
            <person name="Warren W."/>
            <person name="Chinwalla A."/>
            <person name="Mardis E.R."/>
            <person name="Wilson R.K."/>
        </authorList>
    </citation>
    <scope>NUCLEOTIDE SEQUENCE [LARGE SCALE GENOMIC DNA]</scope>
    <source>
        <strain evidence="5 6">ATCC 23685</strain>
    </source>
</reference>
<name>D4F458_EDWTA</name>
<evidence type="ECO:0000256" key="2">
    <source>
        <dbReference type="SAM" id="Coils"/>
    </source>
</evidence>
<dbReference type="HOGENOM" id="CLU_012281_0_0_6"/>
<dbReference type="InterPro" id="IPR005467">
    <property type="entry name" value="His_kinase_dom"/>
</dbReference>